<dbReference type="GO" id="GO:0102043">
    <property type="term" value="F:isopentenyl phosphate kinase activity"/>
    <property type="evidence" value="ECO:0007669"/>
    <property type="project" value="UniProtKB-EC"/>
</dbReference>
<evidence type="ECO:0000256" key="10">
    <source>
        <dbReference type="PIRSR" id="PIRSR016496-1"/>
    </source>
</evidence>
<comment type="similarity">
    <text evidence="1">Belongs to the isopentenyl phosphate kinase family.</text>
</comment>
<dbReference type="InterPro" id="IPR036393">
    <property type="entry name" value="AceGlu_kinase-like_sf"/>
</dbReference>
<dbReference type="GO" id="GO:0008299">
    <property type="term" value="P:isoprenoid biosynthetic process"/>
    <property type="evidence" value="ECO:0007669"/>
    <property type="project" value="UniProtKB-KW"/>
</dbReference>
<evidence type="ECO:0000313" key="13">
    <source>
        <dbReference type="EMBL" id="ABY33754.1"/>
    </source>
</evidence>
<evidence type="ECO:0000256" key="3">
    <source>
        <dbReference type="ARBA" id="ARBA00017267"/>
    </source>
</evidence>
<dbReference type="InterPro" id="IPR024192">
    <property type="entry name" value="Fosfomycin_R_FomA-type"/>
</dbReference>
<comment type="catalytic activity">
    <reaction evidence="9">
        <text>isopentenyl phosphate + ATP = isopentenyl diphosphate + ADP</text>
        <dbReference type="Rhea" id="RHEA:33963"/>
        <dbReference type="ChEBI" id="CHEBI:30616"/>
        <dbReference type="ChEBI" id="CHEBI:65078"/>
        <dbReference type="ChEBI" id="CHEBI:128769"/>
        <dbReference type="ChEBI" id="CHEBI:456216"/>
        <dbReference type="EC" id="2.7.4.26"/>
    </reaction>
</comment>
<dbReference type="InterPro" id="IPR001048">
    <property type="entry name" value="Asp/Glu/Uridylate_kinase"/>
</dbReference>
<dbReference type="GO" id="GO:0005829">
    <property type="term" value="C:cytosol"/>
    <property type="evidence" value="ECO:0000318"/>
    <property type="project" value="GO_Central"/>
</dbReference>
<dbReference type="eggNOG" id="COG1608">
    <property type="taxonomic scope" value="Bacteria"/>
</dbReference>
<dbReference type="Proteomes" id="UP000002008">
    <property type="component" value="Chromosome"/>
</dbReference>
<sequence length="269" mass="28618">MYTFIKFGGSVITDKTGREAADLVVIERLAHAVAEARAADPNLALVLGHGSGSFGHHYAARYGVHRGIPLSADHTGFALTAAAALRLNRIVVDTLLAAQVPAVSFQPSASLQSTNGQIITWETAPIAEALQRRLVPVIHGDVAFDTAQGTAIISTEALLSFLALRSPLQPRRIILVGEAAVYTADPHRDPTAQPIPLINQENIAQVLVMTGGSRAADVTGGMRSKIELMWHLIERLPELEVTLIGPDPALLTAALLGQSLAMGTVIKRW</sequence>
<feature type="binding site" evidence="10">
    <location>
        <position position="56"/>
    </location>
    <ligand>
        <name>substrate</name>
    </ligand>
</feature>
<keyword evidence="4" id="KW-0808">Transferase</keyword>
<dbReference type="CDD" id="cd04241">
    <property type="entry name" value="AAK_FomA-like"/>
    <property type="match status" value="1"/>
</dbReference>
<accession>A9WE94</accession>
<dbReference type="RefSeq" id="WP_012256410.1">
    <property type="nucleotide sequence ID" value="NC_010175.1"/>
</dbReference>
<feature type="binding site" evidence="10">
    <location>
        <position position="52"/>
    </location>
    <ligand>
        <name>ATP</name>
        <dbReference type="ChEBI" id="CHEBI:30616"/>
    </ligand>
</feature>
<feature type="site" description="Transition state stabilizer" evidence="11">
    <location>
        <position position="15"/>
    </location>
</feature>
<evidence type="ECO:0000256" key="7">
    <source>
        <dbReference type="ARBA" id="ARBA00022840"/>
    </source>
</evidence>
<dbReference type="KEGG" id="cau:Caur_0506"/>
<dbReference type="EC" id="2.7.4.26" evidence="2"/>
<evidence type="ECO:0000256" key="6">
    <source>
        <dbReference type="ARBA" id="ARBA00022777"/>
    </source>
</evidence>
<evidence type="ECO:0000256" key="4">
    <source>
        <dbReference type="ARBA" id="ARBA00022679"/>
    </source>
</evidence>
<evidence type="ECO:0000256" key="5">
    <source>
        <dbReference type="ARBA" id="ARBA00022741"/>
    </source>
</evidence>
<keyword evidence="6 13" id="KW-0418">Kinase</keyword>
<keyword evidence="5 10" id="KW-0547">Nucleotide-binding</keyword>
<feature type="binding site" evidence="10">
    <location>
        <position position="225"/>
    </location>
    <ligand>
        <name>ATP</name>
        <dbReference type="ChEBI" id="CHEBI:30616"/>
    </ligand>
</feature>
<feature type="binding site" evidence="10">
    <location>
        <position position="51"/>
    </location>
    <ligand>
        <name>substrate</name>
    </ligand>
</feature>
<feature type="domain" description="Aspartate/glutamate/uridylate kinase" evidence="12">
    <location>
        <begin position="2"/>
        <end position="235"/>
    </location>
</feature>
<proteinExistence type="inferred from homology"/>
<protein>
    <recommendedName>
        <fullName evidence="3">Isopentenyl phosphate kinase</fullName>
        <ecNumber evidence="2">2.7.4.26</ecNumber>
    </recommendedName>
</protein>
<feature type="binding site" evidence="10">
    <location>
        <position position="155"/>
    </location>
    <ligand>
        <name>substrate</name>
    </ligand>
</feature>
<dbReference type="SUPFAM" id="SSF53633">
    <property type="entry name" value="Carbamate kinase-like"/>
    <property type="match status" value="1"/>
</dbReference>
<dbReference type="PIRSF" id="PIRSF016496">
    <property type="entry name" value="Kin_FomA"/>
    <property type="match status" value="1"/>
</dbReference>
<evidence type="ECO:0000256" key="2">
    <source>
        <dbReference type="ARBA" id="ARBA00012908"/>
    </source>
</evidence>
<gene>
    <name evidence="13" type="ordered locus">Caur_0506</name>
</gene>
<feature type="binding site" evidence="10">
    <location>
        <begin position="6"/>
        <end position="10"/>
    </location>
    <ligand>
        <name>ATP</name>
        <dbReference type="ChEBI" id="CHEBI:30616"/>
    </ligand>
</feature>
<dbReference type="EMBL" id="CP000909">
    <property type="protein sequence ID" value="ABY33754.1"/>
    <property type="molecule type" value="Genomic_DNA"/>
</dbReference>
<organism evidence="13 14">
    <name type="scientific">Chloroflexus aurantiacus (strain ATCC 29366 / DSM 635 / J-10-fl)</name>
    <dbReference type="NCBI Taxonomy" id="324602"/>
    <lineage>
        <taxon>Bacteria</taxon>
        <taxon>Bacillati</taxon>
        <taxon>Chloroflexota</taxon>
        <taxon>Chloroflexia</taxon>
        <taxon>Chloroflexales</taxon>
        <taxon>Chloroflexineae</taxon>
        <taxon>Chloroflexaceae</taxon>
        <taxon>Chloroflexus</taxon>
    </lineage>
</organism>
<keyword evidence="14" id="KW-1185">Reference proteome</keyword>
<dbReference type="PANTHER" id="PTHR43654:SF1">
    <property type="entry name" value="ISOPENTENYL PHOSPHATE KINASE"/>
    <property type="match status" value="1"/>
</dbReference>
<dbReference type="GO" id="GO:0005524">
    <property type="term" value="F:ATP binding"/>
    <property type="evidence" value="ECO:0007669"/>
    <property type="project" value="UniProtKB-KW"/>
</dbReference>
<dbReference type="HOGENOM" id="CLU_070213_0_0_0"/>
<dbReference type="EnsemblBacteria" id="ABY33754">
    <property type="protein sequence ID" value="ABY33754"/>
    <property type="gene ID" value="Caur_0506"/>
</dbReference>
<evidence type="ECO:0000259" key="12">
    <source>
        <dbReference type="Pfam" id="PF00696"/>
    </source>
</evidence>
<dbReference type="NCBIfam" id="NF040647">
    <property type="entry name" value="IPPK_Arch"/>
    <property type="match status" value="1"/>
</dbReference>
<keyword evidence="8" id="KW-0414">Isoprene biosynthesis</keyword>
<dbReference type="Gene3D" id="3.40.1160.10">
    <property type="entry name" value="Acetylglutamate kinase-like"/>
    <property type="match status" value="1"/>
</dbReference>
<evidence type="ECO:0000313" key="14">
    <source>
        <dbReference type="Proteomes" id="UP000002008"/>
    </source>
</evidence>
<dbReference type="STRING" id="324602.Caur_0506"/>
<evidence type="ECO:0000256" key="8">
    <source>
        <dbReference type="ARBA" id="ARBA00023229"/>
    </source>
</evidence>
<evidence type="ECO:0000256" key="1">
    <source>
        <dbReference type="ARBA" id="ARBA00010540"/>
    </source>
</evidence>
<dbReference type="PANTHER" id="PTHR43654">
    <property type="entry name" value="GLUTAMATE 5-KINASE"/>
    <property type="match status" value="1"/>
</dbReference>
<name>A9WE94_CHLAA</name>
<dbReference type="AlphaFoldDB" id="A9WE94"/>
<dbReference type="PATRIC" id="fig|324602.8.peg.575"/>
<dbReference type="GO" id="GO:0004349">
    <property type="term" value="F:glutamate 5-kinase activity"/>
    <property type="evidence" value="ECO:0000318"/>
    <property type="project" value="GO_Central"/>
</dbReference>
<dbReference type="InParanoid" id="A9WE94"/>
<feature type="binding site" evidence="10">
    <location>
        <position position="221"/>
    </location>
    <ligand>
        <name>ATP</name>
        <dbReference type="ChEBI" id="CHEBI:30616"/>
    </ligand>
</feature>
<reference evidence="14" key="1">
    <citation type="journal article" date="2011" name="BMC Genomics">
        <title>Complete genome sequence of the filamentous anoxygenic phototrophic bacterium Chloroflexus aurantiacus.</title>
        <authorList>
            <person name="Tang K.H."/>
            <person name="Barry K."/>
            <person name="Chertkov O."/>
            <person name="Dalin E."/>
            <person name="Han C.S."/>
            <person name="Hauser L.J."/>
            <person name="Honchak B.M."/>
            <person name="Karbach L.E."/>
            <person name="Land M.L."/>
            <person name="Lapidus A."/>
            <person name="Larimer F.W."/>
            <person name="Mikhailova N."/>
            <person name="Pitluck S."/>
            <person name="Pierson B.K."/>
            <person name="Blankenship R.E."/>
        </authorList>
    </citation>
    <scope>NUCLEOTIDE SEQUENCE [LARGE SCALE GENOMIC DNA]</scope>
    <source>
        <strain evidence="14">ATCC 29366 / DSM 635 / J-10-fl</strain>
    </source>
</reference>
<evidence type="ECO:0000256" key="9">
    <source>
        <dbReference type="ARBA" id="ARBA00049063"/>
    </source>
</evidence>
<keyword evidence="7 10" id="KW-0067">ATP-binding</keyword>
<evidence type="ECO:0000256" key="11">
    <source>
        <dbReference type="PIRSR" id="PIRSR016496-2"/>
    </source>
</evidence>
<dbReference type="Pfam" id="PF00696">
    <property type="entry name" value="AA_kinase"/>
    <property type="match status" value="1"/>
</dbReference>